<feature type="compositionally biased region" description="Basic and acidic residues" evidence="4">
    <location>
        <begin position="52"/>
        <end position="71"/>
    </location>
</feature>
<evidence type="ECO:0000259" key="6">
    <source>
        <dbReference type="PROSITE" id="PS51194"/>
    </source>
</evidence>
<feature type="domain" description="Helicase C-terminal" evidence="6">
    <location>
        <begin position="620"/>
        <end position="773"/>
    </location>
</feature>
<keyword evidence="3" id="KW-0539">Nucleus</keyword>
<name>C1E5P9_MICCC</name>
<sequence>MPRPEELLGLLRTLPPVGGDELRRTVSGSQGLGDSQGPARKLTLAELLAETTARHESLDREEEREKRRSVEGDAQEEERDDDANGAPSGRRSAPRGDDAESSDDSEGPPDEPLWGSQELDEVMDRCAVPVGEVDAFAPVAGGPGQFRSVQSAEEAGDLVLGPPSREWDETLGAGKPESRGERGDAAPSAPSAPSAPLGTTEEEDALYVPAALNCHLREYQRDGVRFLYALWASKRGGVLADDMGLGKTIQTVAFLAAVLRSPRANPSPPPALVVCPMSVLDNWETELKRWGRMLPGGEFCTERVHGQSRDDAWTRSIADGSRCEIVLTTYDTLVRNSDAFAARTWSACVFDEAHSLKNDKTKRYEAAYSLQKERRFGLSGTVMQNSYDELWCLFDWAYPGSLGDVKHFKEYYSKVMQQAQRHGVDDTTLGRGRDKAEQLRRLLRKYMLKRTKKDTLADQLPQKADNVVFCDMSALQIRASRRLLEMEEFQLLIRHEEPCDCGSGEKRARCCYQECTGPAPIWRSYDHEKHVTARNGYLCPYCMTFPLMQTLIKVSNHLELLKPDPEDEYGNDEAREKFEKARVVARAALGEDAHLVGGADHPDMDFARLGDATNCGKLLALEKLLSLWHRQRDKVLLFSTSARLLTVLEKFLTQRGYVYARLDGSTAGKDRQKLVDDFNASESLFVFLLSTGAGGVGLNITSANRVVIFDPNWNPAKDAQAQDRAYRIGQRRDVDVYRLLAAGTIEEMVYQRQVYKQQQSNVAVDASKERRYFEGVQGDKQHQGELFGLSNMFTLANEEITRMQSLVDRERRSAAEYAFEIKSAAEIEAAARAKAEADKKDADGVAREGQGQGLAAAVESQRGSAEGGGWRRASGGSSGGGGSRGGDPSRDPQPPPQRRRLRIVAEEEERREEEDGGDLGRRMFTRGEDRVVHEHRHDNIVGDDGPGGRETARSHRAVAVARRQGFDAEAEQRARDEAAVAASKAAAERAAERAAEEARRAAAADEVLAAMAEWKGTSTADLARRLTSLDAAGRAAAVSEFIAAMEGRRR</sequence>
<evidence type="ECO:0000259" key="5">
    <source>
        <dbReference type="PROSITE" id="PS51192"/>
    </source>
</evidence>
<evidence type="ECO:0000256" key="1">
    <source>
        <dbReference type="ARBA" id="ARBA00004123"/>
    </source>
</evidence>
<feature type="region of interest" description="Disordered" evidence="4">
    <location>
        <begin position="837"/>
        <end position="953"/>
    </location>
</feature>
<dbReference type="SUPFAM" id="SSF52540">
    <property type="entry name" value="P-loop containing nucleoside triphosphate hydrolases"/>
    <property type="match status" value="2"/>
</dbReference>
<feature type="compositionally biased region" description="Acidic residues" evidence="4">
    <location>
        <begin position="99"/>
        <end position="109"/>
    </location>
</feature>
<feature type="compositionally biased region" description="Basic and acidic residues" evidence="4">
    <location>
        <begin position="837"/>
        <end position="846"/>
    </location>
</feature>
<dbReference type="GO" id="GO:0005524">
    <property type="term" value="F:ATP binding"/>
    <property type="evidence" value="ECO:0007669"/>
    <property type="project" value="InterPro"/>
</dbReference>
<feature type="compositionally biased region" description="Low complexity" evidence="4">
    <location>
        <begin position="42"/>
        <end position="51"/>
    </location>
</feature>
<dbReference type="PANTHER" id="PTHR45629">
    <property type="entry name" value="SNF2/RAD54 FAMILY MEMBER"/>
    <property type="match status" value="1"/>
</dbReference>
<dbReference type="Gene3D" id="3.40.50.300">
    <property type="entry name" value="P-loop containing nucleotide triphosphate hydrolases"/>
    <property type="match status" value="1"/>
</dbReference>
<dbReference type="eggNOG" id="KOG0387">
    <property type="taxonomic scope" value="Eukaryota"/>
</dbReference>
<evidence type="ECO:0000313" key="8">
    <source>
        <dbReference type="Proteomes" id="UP000002009"/>
    </source>
</evidence>
<proteinExistence type="predicted"/>
<dbReference type="InterPro" id="IPR038718">
    <property type="entry name" value="SNF2-like_sf"/>
</dbReference>
<dbReference type="InterPro" id="IPR050496">
    <property type="entry name" value="SNF2_RAD54_helicase_repair"/>
</dbReference>
<dbReference type="InterPro" id="IPR049730">
    <property type="entry name" value="SNF2/RAD54-like_C"/>
</dbReference>
<dbReference type="SMART" id="SM00490">
    <property type="entry name" value="HELICc"/>
    <property type="match status" value="1"/>
</dbReference>
<evidence type="ECO:0000256" key="2">
    <source>
        <dbReference type="ARBA" id="ARBA00022801"/>
    </source>
</evidence>
<dbReference type="InterPro" id="IPR027417">
    <property type="entry name" value="P-loop_NTPase"/>
</dbReference>
<dbReference type="Pfam" id="PF00271">
    <property type="entry name" value="Helicase_C"/>
    <property type="match status" value="1"/>
</dbReference>
<dbReference type="STRING" id="296587.C1E5P9"/>
<dbReference type="KEGG" id="mis:MICPUN_58392"/>
<dbReference type="AlphaFoldDB" id="C1E5P9"/>
<gene>
    <name evidence="7" type="ORF">MICPUN_58392</name>
</gene>
<keyword evidence="2" id="KW-0378">Hydrolase</keyword>
<dbReference type="GO" id="GO:0005634">
    <property type="term" value="C:nucleus"/>
    <property type="evidence" value="ECO:0007669"/>
    <property type="project" value="UniProtKB-SubCell"/>
</dbReference>
<reference evidence="7 8" key="1">
    <citation type="journal article" date="2009" name="Science">
        <title>Green evolution and dynamic adaptations revealed by genomes of the marine picoeukaryotes Micromonas.</title>
        <authorList>
            <person name="Worden A.Z."/>
            <person name="Lee J.H."/>
            <person name="Mock T."/>
            <person name="Rouze P."/>
            <person name="Simmons M.P."/>
            <person name="Aerts A.L."/>
            <person name="Allen A.E."/>
            <person name="Cuvelier M.L."/>
            <person name="Derelle E."/>
            <person name="Everett M.V."/>
            <person name="Foulon E."/>
            <person name="Grimwood J."/>
            <person name="Gundlach H."/>
            <person name="Henrissat B."/>
            <person name="Napoli C."/>
            <person name="McDonald S.M."/>
            <person name="Parker M.S."/>
            <person name="Rombauts S."/>
            <person name="Salamov A."/>
            <person name="Von Dassow P."/>
            <person name="Badger J.H."/>
            <person name="Coutinho P.M."/>
            <person name="Demir E."/>
            <person name="Dubchak I."/>
            <person name="Gentemann C."/>
            <person name="Eikrem W."/>
            <person name="Gready J.E."/>
            <person name="John U."/>
            <person name="Lanier W."/>
            <person name="Lindquist E.A."/>
            <person name="Lucas S."/>
            <person name="Mayer K.F."/>
            <person name="Moreau H."/>
            <person name="Not F."/>
            <person name="Otillar R."/>
            <person name="Panaud O."/>
            <person name="Pangilinan J."/>
            <person name="Paulsen I."/>
            <person name="Piegu B."/>
            <person name="Poliakov A."/>
            <person name="Robbens S."/>
            <person name="Schmutz J."/>
            <person name="Toulza E."/>
            <person name="Wyss T."/>
            <person name="Zelensky A."/>
            <person name="Zhou K."/>
            <person name="Armbrust E.V."/>
            <person name="Bhattacharya D."/>
            <person name="Goodenough U.W."/>
            <person name="Van de Peer Y."/>
            <person name="Grigoriev I.V."/>
        </authorList>
    </citation>
    <scope>NUCLEOTIDE SEQUENCE [LARGE SCALE GENOMIC DNA]</scope>
    <source>
        <strain evidence="8">RCC299 / NOUM17</strain>
    </source>
</reference>
<feature type="compositionally biased region" description="Acidic residues" evidence="4">
    <location>
        <begin position="73"/>
        <end position="83"/>
    </location>
</feature>
<accession>C1E5P9</accession>
<dbReference type="FunCoup" id="C1E5P9">
    <property type="interactions" value="342"/>
</dbReference>
<evidence type="ECO:0000256" key="4">
    <source>
        <dbReference type="SAM" id="MobiDB-lite"/>
    </source>
</evidence>
<dbReference type="CDD" id="cd18793">
    <property type="entry name" value="SF2_C_SNF"/>
    <property type="match status" value="1"/>
</dbReference>
<dbReference type="GO" id="GO:0016787">
    <property type="term" value="F:hydrolase activity"/>
    <property type="evidence" value="ECO:0007669"/>
    <property type="project" value="UniProtKB-KW"/>
</dbReference>
<dbReference type="InterPro" id="IPR000330">
    <property type="entry name" value="SNF2_N"/>
</dbReference>
<feature type="compositionally biased region" description="Basic and acidic residues" evidence="4">
    <location>
        <begin position="918"/>
        <end position="953"/>
    </location>
</feature>
<feature type="compositionally biased region" description="Gly residues" evidence="4">
    <location>
        <begin position="865"/>
        <end position="885"/>
    </location>
</feature>
<dbReference type="InParanoid" id="C1E5P9"/>
<feature type="compositionally biased region" description="Acidic residues" evidence="4">
    <location>
        <begin position="906"/>
        <end position="917"/>
    </location>
</feature>
<organism evidence="7 8">
    <name type="scientific">Micromonas commoda (strain RCC299 / NOUM17 / CCMP2709)</name>
    <name type="common">Picoplanktonic green alga</name>
    <dbReference type="NCBI Taxonomy" id="296587"/>
    <lineage>
        <taxon>Eukaryota</taxon>
        <taxon>Viridiplantae</taxon>
        <taxon>Chlorophyta</taxon>
        <taxon>Mamiellophyceae</taxon>
        <taxon>Mamiellales</taxon>
        <taxon>Mamiellaceae</taxon>
        <taxon>Micromonas</taxon>
    </lineage>
</organism>
<dbReference type="OrthoDB" id="413460at2759"/>
<dbReference type="SMART" id="SM00487">
    <property type="entry name" value="DEXDc"/>
    <property type="match status" value="1"/>
</dbReference>
<feature type="compositionally biased region" description="Low complexity" evidence="4">
    <location>
        <begin position="185"/>
        <end position="196"/>
    </location>
</feature>
<evidence type="ECO:0000256" key="3">
    <source>
        <dbReference type="ARBA" id="ARBA00023242"/>
    </source>
</evidence>
<dbReference type="InterPro" id="IPR001650">
    <property type="entry name" value="Helicase_C-like"/>
</dbReference>
<comment type="subcellular location">
    <subcellularLocation>
        <location evidence="1">Nucleus</location>
    </subcellularLocation>
</comment>
<dbReference type="GeneID" id="8243321"/>
<dbReference type="PROSITE" id="PS51192">
    <property type="entry name" value="HELICASE_ATP_BIND_1"/>
    <property type="match status" value="1"/>
</dbReference>
<evidence type="ECO:0000313" key="7">
    <source>
        <dbReference type="EMBL" id="ACO63672.1"/>
    </source>
</evidence>
<dbReference type="Gene3D" id="3.40.50.10810">
    <property type="entry name" value="Tandem AAA-ATPase domain"/>
    <property type="match status" value="1"/>
</dbReference>
<feature type="region of interest" description="Disordered" evidence="4">
    <location>
        <begin position="1"/>
        <end position="121"/>
    </location>
</feature>
<keyword evidence="8" id="KW-1185">Reference proteome</keyword>
<dbReference type="Proteomes" id="UP000002009">
    <property type="component" value="Chromosome 5"/>
</dbReference>
<feature type="domain" description="Helicase ATP-binding" evidence="5">
    <location>
        <begin position="228"/>
        <end position="400"/>
    </location>
</feature>
<feature type="region of interest" description="Disordered" evidence="4">
    <location>
        <begin position="156"/>
        <end position="201"/>
    </location>
</feature>
<dbReference type="PANTHER" id="PTHR45629:SF7">
    <property type="entry name" value="DNA EXCISION REPAIR PROTEIN ERCC-6-RELATED"/>
    <property type="match status" value="1"/>
</dbReference>
<dbReference type="RefSeq" id="XP_002502414.1">
    <property type="nucleotide sequence ID" value="XM_002502368.1"/>
</dbReference>
<dbReference type="PROSITE" id="PS51194">
    <property type="entry name" value="HELICASE_CTER"/>
    <property type="match status" value="1"/>
</dbReference>
<protein>
    <submittedName>
        <fullName evidence="7">SNF2 super family</fullName>
    </submittedName>
</protein>
<dbReference type="Pfam" id="PF00176">
    <property type="entry name" value="SNF2-rel_dom"/>
    <property type="match status" value="1"/>
</dbReference>
<dbReference type="InterPro" id="IPR014001">
    <property type="entry name" value="Helicase_ATP-bd"/>
</dbReference>
<dbReference type="FunFam" id="3.40.50.10810:FF:000019">
    <property type="entry name" value="DNA excision repair protein ERCC-6-like 2 isoform X1"/>
    <property type="match status" value="1"/>
</dbReference>
<dbReference type="EMBL" id="CP001326">
    <property type="protein sequence ID" value="ACO63672.1"/>
    <property type="molecule type" value="Genomic_DNA"/>
</dbReference>